<evidence type="ECO:0000313" key="1">
    <source>
        <dbReference type="EMBL" id="UPK72825.1"/>
    </source>
</evidence>
<reference evidence="1 2" key="1">
    <citation type="submission" date="2022-04" db="EMBL/GenBank/DDBJ databases">
        <title>The arsenic-methylating capacity of Chitinophaga filiformis YT5 during chitin decomposition.</title>
        <authorList>
            <person name="Chen G."/>
            <person name="Liang Y."/>
        </authorList>
    </citation>
    <scope>NUCLEOTIDE SEQUENCE [LARGE SCALE GENOMIC DNA]</scope>
    <source>
        <strain evidence="1 2">YT5</strain>
    </source>
</reference>
<dbReference type="InterPro" id="IPR022385">
    <property type="entry name" value="Rhs_assc_core"/>
</dbReference>
<keyword evidence="2" id="KW-1185">Reference proteome</keyword>
<proteinExistence type="predicted"/>
<dbReference type="Gene3D" id="2.180.10.10">
    <property type="entry name" value="RHS repeat-associated core"/>
    <property type="match status" value="1"/>
</dbReference>
<sequence length="358" mass="39764">MAVEKSGFLYVYTSNESQQDVFFDNVVLGVNSGPLLEETHYYPYGLTMAGISSNALLGSSYPENRIKYNGNELQNKEFADGSGLGWYDYGARMYDQQIGRWHVIDPMSENSPEITPFRYAYNNPISYIDILGLTEGWYNDEDNNIVYDANVNSQQDLNNSATTGTYLGQEGYAVDESSGQVNHYNSDGTITQGPITLPEVTVSPGLKNGFPAEMYAMAGRDYYKGSHTAFQDAIKSQDRSFKFINNYFSPLVTSVVAGGFEGIAAGGITPAIKLTSGQMGKIIGWGEGQQAVQQTINVTQNLTKAQVRRMARQGLLKEWVEDQLVKYTQSIAKGGDKLKNTQLLHRKELMEKILSLWD</sequence>
<dbReference type="Proteomes" id="UP000830198">
    <property type="component" value="Chromosome"/>
</dbReference>
<dbReference type="NCBIfam" id="TIGR03696">
    <property type="entry name" value="Rhs_assc_core"/>
    <property type="match status" value="1"/>
</dbReference>
<organism evidence="1 2">
    <name type="scientific">Chitinophaga filiformis</name>
    <name type="common">Myxococcus filiformis</name>
    <name type="synonym">Flexibacter filiformis</name>
    <dbReference type="NCBI Taxonomy" id="104663"/>
    <lineage>
        <taxon>Bacteria</taxon>
        <taxon>Pseudomonadati</taxon>
        <taxon>Bacteroidota</taxon>
        <taxon>Chitinophagia</taxon>
        <taxon>Chitinophagales</taxon>
        <taxon>Chitinophagaceae</taxon>
        <taxon>Chitinophaga</taxon>
    </lineage>
</organism>
<gene>
    <name evidence="1" type="ORF">MYF79_16155</name>
</gene>
<name>A0ABY4IBA4_CHIFI</name>
<dbReference type="RefSeq" id="WP_247814998.1">
    <property type="nucleotide sequence ID" value="NZ_CP095855.1"/>
</dbReference>
<accession>A0ABY4IBA4</accession>
<evidence type="ECO:0000313" key="2">
    <source>
        <dbReference type="Proteomes" id="UP000830198"/>
    </source>
</evidence>
<protein>
    <submittedName>
        <fullName evidence="1">RHS repeat-associated core domain-containing protein</fullName>
    </submittedName>
</protein>
<dbReference type="EMBL" id="CP095855">
    <property type="protein sequence ID" value="UPK72825.1"/>
    <property type="molecule type" value="Genomic_DNA"/>
</dbReference>